<dbReference type="GO" id="GO:0019305">
    <property type="term" value="P:dTDP-rhamnose biosynthetic process"/>
    <property type="evidence" value="ECO:0007669"/>
    <property type="project" value="TreeGrafter"/>
</dbReference>
<proteinExistence type="predicted"/>
<evidence type="ECO:0000313" key="1">
    <source>
        <dbReference type="EMBL" id="SVA77432.1"/>
    </source>
</evidence>
<dbReference type="AlphaFoldDB" id="A0A381YLG8"/>
<dbReference type="InterPro" id="IPR011051">
    <property type="entry name" value="RmlC_Cupin_sf"/>
</dbReference>
<evidence type="ECO:0008006" key="2">
    <source>
        <dbReference type="Google" id="ProtNLM"/>
    </source>
</evidence>
<reference evidence="1" key="1">
    <citation type="submission" date="2018-05" db="EMBL/GenBank/DDBJ databases">
        <authorList>
            <person name="Lanie J.A."/>
            <person name="Ng W.-L."/>
            <person name="Kazmierczak K.M."/>
            <person name="Andrzejewski T.M."/>
            <person name="Davidsen T.M."/>
            <person name="Wayne K.J."/>
            <person name="Tettelin H."/>
            <person name="Glass J.I."/>
            <person name="Rusch D."/>
            <person name="Podicherti R."/>
            <person name="Tsui H.-C.T."/>
            <person name="Winkler M.E."/>
        </authorList>
    </citation>
    <scope>NUCLEOTIDE SEQUENCE</scope>
</reference>
<dbReference type="InterPro" id="IPR014710">
    <property type="entry name" value="RmlC-like_jellyroll"/>
</dbReference>
<accession>A0A381YLG8</accession>
<dbReference type="Pfam" id="PF00908">
    <property type="entry name" value="dTDP_sugar_isom"/>
    <property type="match status" value="1"/>
</dbReference>
<dbReference type="GO" id="GO:0000271">
    <property type="term" value="P:polysaccharide biosynthetic process"/>
    <property type="evidence" value="ECO:0007669"/>
    <property type="project" value="TreeGrafter"/>
</dbReference>
<organism evidence="1">
    <name type="scientific">marine metagenome</name>
    <dbReference type="NCBI Taxonomy" id="408172"/>
    <lineage>
        <taxon>unclassified sequences</taxon>
        <taxon>metagenomes</taxon>
        <taxon>ecological metagenomes</taxon>
    </lineage>
</organism>
<dbReference type="SUPFAM" id="SSF51182">
    <property type="entry name" value="RmlC-like cupins"/>
    <property type="match status" value="1"/>
</dbReference>
<dbReference type="Gene3D" id="2.60.120.10">
    <property type="entry name" value="Jelly Rolls"/>
    <property type="match status" value="1"/>
</dbReference>
<dbReference type="EMBL" id="UINC01018434">
    <property type="protein sequence ID" value="SVA77432.1"/>
    <property type="molecule type" value="Genomic_DNA"/>
</dbReference>
<dbReference type="PANTHER" id="PTHR21047:SF2">
    <property type="entry name" value="THYMIDINE DIPHOSPHO-4-KETO-RHAMNOSE 3,5-EPIMERASE"/>
    <property type="match status" value="1"/>
</dbReference>
<name>A0A381YLG8_9ZZZZ</name>
<sequence>MRGFHYQVAPSEESKIITCVTGALYNVVLDLRKDSETYSEWVALNISSVDKESIYVPAGCANAFLTMEDNTVVHYYMGDSFSPNSYKGIRYNDPKFKFVWPVEPKVISERDLNLKDFTDD</sequence>
<dbReference type="GO" id="GO:0005829">
    <property type="term" value="C:cytosol"/>
    <property type="evidence" value="ECO:0007669"/>
    <property type="project" value="TreeGrafter"/>
</dbReference>
<dbReference type="GO" id="GO:0008830">
    <property type="term" value="F:dTDP-4-dehydrorhamnose 3,5-epimerase activity"/>
    <property type="evidence" value="ECO:0007669"/>
    <property type="project" value="InterPro"/>
</dbReference>
<gene>
    <name evidence="1" type="ORF">METZ01_LOCUS130286</name>
</gene>
<protein>
    <recommendedName>
        <fullName evidence="2">dTDP-4-dehydrorhamnose 3,5-epimerase</fullName>
    </recommendedName>
</protein>
<dbReference type="PANTHER" id="PTHR21047">
    <property type="entry name" value="DTDP-6-DEOXY-D-GLUCOSE-3,5 EPIMERASE"/>
    <property type="match status" value="1"/>
</dbReference>
<dbReference type="InterPro" id="IPR000888">
    <property type="entry name" value="RmlC-like"/>
</dbReference>